<dbReference type="AlphaFoldDB" id="A0A1G7KUQ8"/>
<dbReference type="RefSeq" id="WP_090018075.1">
    <property type="nucleotide sequence ID" value="NZ_FNCE01000001.1"/>
</dbReference>
<dbReference type="STRING" id="1082479.SAMN05216241_1012"/>
<dbReference type="InterPro" id="IPR020843">
    <property type="entry name" value="ER"/>
</dbReference>
<dbReference type="Pfam" id="PF00107">
    <property type="entry name" value="ADH_zinc_N"/>
    <property type="match status" value="1"/>
</dbReference>
<evidence type="ECO:0000259" key="3">
    <source>
        <dbReference type="SMART" id="SM00829"/>
    </source>
</evidence>
<proteinExistence type="predicted"/>
<dbReference type="Pfam" id="PF08240">
    <property type="entry name" value="ADH_N"/>
    <property type="match status" value="1"/>
</dbReference>
<dbReference type="InterPro" id="IPR014189">
    <property type="entry name" value="Quinone_OxRdtase_PIG3"/>
</dbReference>
<dbReference type="GO" id="GO:0070402">
    <property type="term" value="F:NADPH binding"/>
    <property type="evidence" value="ECO:0007669"/>
    <property type="project" value="TreeGrafter"/>
</dbReference>
<evidence type="ECO:0000313" key="5">
    <source>
        <dbReference type="Proteomes" id="UP000199415"/>
    </source>
</evidence>
<dbReference type="SMART" id="SM00829">
    <property type="entry name" value="PKS_ER"/>
    <property type="match status" value="1"/>
</dbReference>
<dbReference type="NCBIfam" id="TIGR02824">
    <property type="entry name" value="quinone_pig3"/>
    <property type="match status" value="1"/>
</dbReference>
<dbReference type="SUPFAM" id="SSF51735">
    <property type="entry name" value="NAD(P)-binding Rossmann-fold domains"/>
    <property type="match status" value="1"/>
</dbReference>
<sequence>MADVLPDHTHAVEISEPGGPEVLRLVPRPMPEPDTGEVLIAVGAAGVNRPDVFQREGRYPPPEGASDIPGLEVAGTIRKLGPNVSGLNEGDTVVALVPGGGYASYCVAPAAVCLPIPEGYDAVHAAALPEAAFTVYGNLFERGRLRPGETLLVHGGSSGIGQMAIQMAKAFGARVFATAGSAEKCRACEQAGAERAVNYREEDFVEVVKSATGGGVNVVLDMVGGDYIQRNMKALAPEGRLIFIAFLKGATAEVDFTPVMLKRLSLTGSTLRARELSFKATLAAKLRAYVWPLLERKAIRTRVHCTYRLSEAADAHRLMESSQHIGKIVLVPDA</sequence>
<dbReference type="PANTHER" id="PTHR48106:SF8">
    <property type="entry name" value="OS02G0805600 PROTEIN"/>
    <property type="match status" value="1"/>
</dbReference>
<dbReference type="GO" id="GO:0016651">
    <property type="term" value="F:oxidoreductase activity, acting on NAD(P)H"/>
    <property type="evidence" value="ECO:0007669"/>
    <property type="project" value="TreeGrafter"/>
</dbReference>
<dbReference type="PANTHER" id="PTHR48106">
    <property type="entry name" value="QUINONE OXIDOREDUCTASE PIG3-RELATED"/>
    <property type="match status" value="1"/>
</dbReference>
<organism evidence="4 5">
    <name type="scientific">Limimonas halophila</name>
    <dbReference type="NCBI Taxonomy" id="1082479"/>
    <lineage>
        <taxon>Bacteria</taxon>
        <taxon>Pseudomonadati</taxon>
        <taxon>Pseudomonadota</taxon>
        <taxon>Alphaproteobacteria</taxon>
        <taxon>Rhodospirillales</taxon>
        <taxon>Rhodovibrionaceae</taxon>
        <taxon>Limimonas</taxon>
    </lineage>
</organism>
<keyword evidence="5" id="KW-1185">Reference proteome</keyword>
<gene>
    <name evidence="4" type="ORF">SAMN05216241_1012</name>
</gene>
<dbReference type="InterPro" id="IPR036291">
    <property type="entry name" value="NAD(P)-bd_dom_sf"/>
</dbReference>
<dbReference type="OrthoDB" id="9780520at2"/>
<name>A0A1G7KUQ8_9PROT</name>
<keyword evidence="1" id="KW-0521">NADP</keyword>
<dbReference type="Gene3D" id="3.90.180.10">
    <property type="entry name" value="Medium-chain alcohol dehydrogenases, catalytic domain"/>
    <property type="match status" value="1"/>
</dbReference>
<protein>
    <submittedName>
        <fullName evidence="4">Putative NAD(P)H quinone oxidoreductase, PIG3 family</fullName>
    </submittedName>
</protein>
<dbReference type="EMBL" id="FNCE01000001">
    <property type="protein sequence ID" value="SDF40977.1"/>
    <property type="molecule type" value="Genomic_DNA"/>
</dbReference>
<evidence type="ECO:0000256" key="2">
    <source>
        <dbReference type="ARBA" id="ARBA00023002"/>
    </source>
</evidence>
<dbReference type="CDD" id="cd05276">
    <property type="entry name" value="p53_inducible_oxidoreductase"/>
    <property type="match status" value="1"/>
</dbReference>
<dbReference type="Gene3D" id="3.40.50.720">
    <property type="entry name" value="NAD(P)-binding Rossmann-like Domain"/>
    <property type="match status" value="1"/>
</dbReference>
<feature type="domain" description="Enoyl reductase (ER)" evidence="3">
    <location>
        <begin position="18"/>
        <end position="330"/>
    </location>
</feature>
<dbReference type="SUPFAM" id="SSF50129">
    <property type="entry name" value="GroES-like"/>
    <property type="match status" value="1"/>
</dbReference>
<keyword evidence="2" id="KW-0560">Oxidoreductase</keyword>
<dbReference type="InterPro" id="IPR013149">
    <property type="entry name" value="ADH-like_C"/>
</dbReference>
<dbReference type="InterPro" id="IPR013154">
    <property type="entry name" value="ADH-like_N"/>
</dbReference>
<reference evidence="4 5" key="1">
    <citation type="submission" date="2016-10" db="EMBL/GenBank/DDBJ databases">
        <authorList>
            <person name="de Groot N.N."/>
        </authorList>
    </citation>
    <scope>NUCLEOTIDE SEQUENCE [LARGE SCALE GENOMIC DNA]</scope>
    <source>
        <strain evidence="4 5">DSM 25584</strain>
    </source>
</reference>
<dbReference type="InterPro" id="IPR011032">
    <property type="entry name" value="GroES-like_sf"/>
</dbReference>
<evidence type="ECO:0000256" key="1">
    <source>
        <dbReference type="ARBA" id="ARBA00022857"/>
    </source>
</evidence>
<evidence type="ECO:0000313" key="4">
    <source>
        <dbReference type="EMBL" id="SDF40977.1"/>
    </source>
</evidence>
<dbReference type="Proteomes" id="UP000199415">
    <property type="component" value="Unassembled WGS sequence"/>
</dbReference>
<accession>A0A1G7KUQ8</accession>